<dbReference type="AlphaFoldDB" id="A0A4Y2TV83"/>
<dbReference type="EMBL" id="BGPR01031235">
    <property type="protein sequence ID" value="GBO04192.1"/>
    <property type="molecule type" value="Genomic_DNA"/>
</dbReference>
<proteinExistence type="predicted"/>
<reference evidence="1 2" key="1">
    <citation type="journal article" date="2019" name="Sci. Rep.">
        <title>Orb-weaving spider Araneus ventricosus genome elucidates the spidroin gene catalogue.</title>
        <authorList>
            <person name="Kono N."/>
            <person name="Nakamura H."/>
            <person name="Ohtoshi R."/>
            <person name="Moran D.A.P."/>
            <person name="Shinohara A."/>
            <person name="Yoshida Y."/>
            <person name="Fujiwara M."/>
            <person name="Mori M."/>
            <person name="Tomita M."/>
            <person name="Arakawa K."/>
        </authorList>
    </citation>
    <scope>NUCLEOTIDE SEQUENCE [LARGE SCALE GENOMIC DNA]</scope>
</reference>
<accession>A0A4Y2TV83</accession>
<organism evidence="1 2">
    <name type="scientific">Araneus ventricosus</name>
    <name type="common">Orbweaver spider</name>
    <name type="synonym">Epeira ventricosa</name>
    <dbReference type="NCBI Taxonomy" id="182803"/>
    <lineage>
        <taxon>Eukaryota</taxon>
        <taxon>Metazoa</taxon>
        <taxon>Ecdysozoa</taxon>
        <taxon>Arthropoda</taxon>
        <taxon>Chelicerata</taxon>
        <taxon>Arachnida</taxon>
        <taxon>Araneae</taxon>
        <taxon>Araneomorphae</taxon>
        <taxon>Entelegynae</taxon>
        <taxon>Araneoidea</taxon>
        <taxon>Araneidae</taxon>
        <taxon>Araneus</taxon>
    </lineage>
</organism>
<dbReference type="Proteomes" id="UP000499080">
    <property type="component" value="Unassembled WGS sequence"/>
</dbReference>
<sequence>MLYFHRTFGAAWPNLALAPINPKPTNLLKIKCLAQHGQKWLLRHKNQPKPNQTKPTNQPIVSLLPETKGPAEDVISPLKSWELFNDDNMIHLIVSKQIYIARNTHHTLHVKEMSEK</sequence>
<comment type="caution">
    <text evidence="1">The sequence shown here is derived from an EMBL/GenBank/DDBJ whole genome shotgun (WGS) entry which is preliminary data.</text>
</comment>
<evidence type="ECO:0000313" key="1">
    <source>
        <dbReference type="EMBL" id="GBO04192.1"/>
    </source>
</evidence>
<keyword evidence="2" id="KW-1185">Reference proteome</keyword>
<name>A0A4Y2TV83_ARAVE</name>
<evidence type="ECO:0000313" key="2">
    <source>
        <dbReference type="Proteomes" id="UP000499080"/>
    </source>
</evidence>
<protein>
    <submittedName>
        <fullName evidence="1">Uncharacterized protein</fullName>
    </submittedName>
</protein>
<gene>
    <name evidence="1" type="ORF">AVEN_239750_1</name>
</gene>